<keyword evidence="6" id="KW-1185">Reference proteome</keyword>
<dbReference type="SMART" id="SM00342">
    <property type="entry name" value="HTH_ARAC"/>
    <property type="match status" value="1"/>
</dbReference>
<dbReference type="Proteomes" id="UP001082899">
    <property type="component" value="Unassembled WGS sequence"/>
</dbReference>
<proteinExistence type="predicted"/>
<organism evidence="5 6">
    <name type="scientific">Robbsia betulipollinis</name>
    <dbReference type="NCBI Taxonomy" id="2981849"/>
    <lineage>
        <taxon>Bacteria</taxon>
        <taxon>Pseudomonadati</taxon>
        <taxon>Pseudomonadota</taxon>
        <taxon>Betaproteobacteria</taxon>
        <taxon>Burkholderiales</taxon>
        <taxon>Burkholderiaceae</taxon>
        <taxon>Robbsia</taxon>
    </lineage>
</organism>
<evidence type="ECO:0000313" key="5">
    <source>
        <dbReference type="EMBL" id="MCY0387074.1"/>
    </source>
</evidence>
<dbReference type="PANTHER" id="PTHR46796:SF12">
    <property type="entry name" value="HTH-TYPE DNA-BINDING TRANSCRIPTIONAL ACTIVATOR EUTR"/>
    <property type="match status" value="1"/>
</dbReference>
<dbReference type="Gene3D" id="1.10.10.60">
    <property type="entry name" value="Homeodomain-like"/>
    <property type="match status" value="1"/>
</dbReference>
<comment type="caution">
    <text evidence="5">The sequence shown here is derived from an EMBL/GenBank/DDBJ whole genome shotgun (WGS) entry which is preliminary data.</text>
</comment>
<dbReference type="InterPro" id="IPR050204">
    <property type="entry name" value="AraC_XylS_family_regulators"/>
</dbReference>
<accession>A0ABT3ZKL4</accession>
<dbReference type="RefSeq" id="WP_267846787.1">
    <property type="nucleotide sequence ID" value="NZ_JAPMXC010000001.1"/>
</dbReference>
<dbReference type="PROSITE" id="PS00041">
    <property type="entry name" value="HTH_ARAC_FAMILY_1"/>
    <property type="match status" value="1"/>
</dbReference>
<dbReference type="InterPro" id="IPR011990">
    <property type="entry name" value="TPR-like_helical_dom_sf"/>
</dbReference>
<dbReference type="Pfam" id="PF12833">
    <property type="entry name" value="HTH_18"/>
    <property type="match status" value="1"/>
</dbReference>
<dbReference type="InterPro" id="IPR018060">
    <property type="entry name" value="HTH_AraC"/>
</dbReference>
<keyword evidence="2" id="KW-0238">DNA-binding</keyword>
<dbReference type="EMBL" id="JAPMXC010000001">
    <property type="protein sequence ID" value="MCY0387074.1"/>
    <property type="molecule type" value="Genomic_DNA"/>
</dbReference>
<name>A0ABT3ZKL4_9BURK</name>
<evidence type="ECO:0000256" key="2">
    <source>
        <dbReference type="ARBA" id="ARBA00023125"/>
    </source>
</evidence>
<gene>
    <name evidence="5" type="ORF">OVY01_07465</name>
</gene>
<evidence type="ECO:0000256" key="1">
    <source>
        <dbReference type="ARBA" id="ARBA00023015"/>
    </source>
</evidence>
<dbReference type="InterPro" id="IPR018062">
    <property type="entry name" value="HTH_AraC-typ_CS"/>
</dbReference>
<dbReference type="SUPFAM" id="SSF48452">
    <property type="entry name" value="TPR-like"/>
    <property type="match status" value="1"/>
</dbReference>
<evidence type="ECO:0000256" key="3">
    <source>
        <dbReference type="ARBA" id="ARBA00023163"/>
    </source>
</evidence>
<protein>
    <submittedName>
        <fullName evidence="5">Helix-turn-helix transcriptional regulator</fullName>
    </submittedName>
</protein>
<feature type="domain" description="HTH araC/xylS-type" evidence="4">
    <location>
        <begin position="381"/>
        <end position="483"/>
    </location>
</feature>
<reference evidence="5" key="1">
    <citation type="submission" date="2022-11" db="EMBL/GenBank/DDBJ databases">
        <title>Robbsia betulipollinis sp. nov., isolated from pollen of birch (Betula pendula).</title>
        <authorList>
            <person name="Shi H."/>
            <person name="Ambika Manirajan B."/>
            <person name="Ratering S."/>
            <person name="Geissler-Plaum R."/>
            <person name="Schnell S."/>
        </authorList>
    </citation>
    <scope>NUCLEOTIDE SEQUENCE</scope>
    <source>
        <strain evidence="5">Bb-Pol-6</strain>
    </source>
</reference>
<evidence type="ECO:0000313" key="6">
    <source>
        <dbReference type="Proteomes" id="UP001082899"/>
    </source>
</evidence>
<dbReference type="PROSITE" id="PS01124">
    <property type="entry name" value="HTH_ARAC_FAMILY_2"/>
    <property type="match status" value="1"/>
</dbReference>
<dbReference type="PANTHER" id="PTHR46796">
    <property type="entry name" value="HTH-TYPE TRANSCRIPTIONAL ACTIVATOR RHAS-RELATED"/>
    <property type="match status" value="1"/>
</dbReference>
<sequence>MVSRIYFALVSGISARTLLPRYSKALLEGDWQNAYAAVAAVADSNERQLNDGDDRRLLALADSLALRDLDEEAEQYYARAQRACSGVDDEIRMLSCRNAGWQALKRDRFGLARNCFTRIVRDEAASPEQATEACIGLAIVDHQLGQQSAAEQALEYARRFVANVADPLWGKVVDLLAADLRVQIGVRCAGALADHVFWQSARLNGAQRPATEEVHPAPLPSAAAAAVLPLLMRRHVAYLHCLVDTSVGSDDAATQLSRVLEDVRLCGSATLLPQMRVGALLAALGGGFSTLAERLLDAIGKRDIGNGAMHSNLDWLYASAKVAALRGQMLNALTLYTRYSREALHCLRSEVLMMRTLDPRSEAGAQGRSDDVVGRLPAKYRRAYRYIIDNIAQSALTTREVAAYINVTERALQMVFKRSLGMSPGALIRQLRLDGIRGELLDESRPSTSVLDTANRWGVTSRSALIKSYRKQFNESPSETMNG</sequence>
<evidence type="ECO:0000259" key="4">
    <source>
        <dbReference type="PROSITE" id="PS01124"/>
    </source>
</evidence>
<keyword evidence="3" id="KW-0804">Transcription</keyword>
<keyword evidence="1" id="KW-0805">Transcription regulation</keyword>